<evidence type="ECO:0000313" key="1">
    <source>
        <dbReference type="EMBL" id="GAG14012.1"/>
    </source>
</evidence>
<protein>
    <submittedName>
        <fullName evidence="1">Uncharacterized protein</fullName>
    </submittedName>
</protein>
<dbReference type="EMBL" id="BARS01021246">
    <property type="protein sequence ID" value="GAG14012.1"/>
    <property type="molecule type" value="Genomic_DNA"/>
</dbReference>
<sequence>GCKTKATGKSGWVPHSEMLWKDANVVICPTSVIVSFTKKLRKKIRKVASFSAAEKDFITGGLTPHGDPFQTASLIREKPPIFCPNKEKHKNVKERSV</sequence>
<feature type="non-terminal residue" evidence="1">
    <location>
        <position position="1"/>
    </location>
</feature>
<name>X0VSC2_9ZZZZ</name>
<proteinExistence type="predicted"/>
<organism evidence="1">
    <name type="scientific">marine sediment metagenome</name>
    <dbReference type="NCBI Taxonomy" id="412755"/>
    <lineage>
        <taxon>unclassified sequences</taxon>
        <taxon>metagenomes</taxon>
        <taxon>ecological metagenomes</taxon>
    </lineage>
</organism>
<comment type="caution">
    <text evidence="1">The sequence shown here is derived from an EMBL/GenBank/DDBJ whole genome shotgun (WGS) entry which is preliminary data.</text>
</comment>
<accession>X0VSC2</accession>
<dbReference type="AlphaFoldDB" id="X0VSC2"/>
<gene>
    <name evidence="1" type="ORF">S01H1_34157</name>
</gene>
<reference evidence="1" key="1">
    <citation type="journal article" date="2014" name="Front. Microbiol.">
        <title>High frequency of phylogenetically diverse reductive dehalogenase-homologous genes in deep subseafloor sedimentary metagenomes.</title>
        <authorList>
            <person name="Kawai M."/>
            <person name="Futagami T."/>
            <person name="Toyoda A."/>
            <person name="Takaki Y."/>
            <person name="Nishi S."/>
            <person name="Hori S."/>
            <person name="Arai W."/>
            <person name="Tsubouchi T."/>
            <person name="Morono Y."/>
            <person name="Uchiyama I."/>
            <person name="Ito T."/>
            <person name="Fujiyama A."/>
            <person name="Inagaki F."/>
            <person name="Takami H."/>
        </authorList>
    </citation>
    <scope>NUCLEOTIDE SEQUENCE</scope>
    <source>
        <strain evidence="1">Expedition CK06-06</strain>
    </source>
</reference>